<dbReference type="PROSITE" id="PS50931">
    <property type="entry name" value="HTH_LYSR"/>
    <property type="match status" value="1"/>
</dbReference>
<evidence type="ECO:0000256" key="1">
    <source>
        <dbReference type="ARBA" id="ARBA00009437"/>
    </source>
</evidence>
<feature type="domain" description="HTH lysR-type" evidence="5">
    <location>
        <begin position="6"/>
        <end position="63"/>
    </location>
</feature>
<dbReference type="InterPro" id="IPR036388">
    <property type="entry name" value="WH-like_DNA-bd_sf"/>
</dbReference>
<evidence type="ECO:0000259" key="5">
    <source>
        <dbReference type="PROSITE" id="PS50931"/>
    </source>
</evidence>
<accession>A0A5E4YAD4</accession>
<evidence type="ECO:0000313" key="7">
    <source>
        <dbReference type="Proteomes" id="UP000333828"/>
    </source>
</evidence>
<proteinExistence type="inferred from homology"/>
<keyword evidence="7" id="KW-1185">Reference proteome</keyword>
<dbReference type="InterPro" id="IPR000847">
    <property type="entry name" value="LysR_HTH_N"/>
</dbReference>
<dbReference type="GO" id="GO:0003677">
    <property type="term" value="F:DNA binding"/>
    <property type="evidence" value="ECO:0007669"/>
    <property type="project" value="UniProtKB-KW"/>
</dbReference>
<dbReference type="PANTHER" id="PTHR30118">
    <property type="entry name" value="HTH-TYPE TRANSCRIPTIONAL REGULATOR LEUO-RELATED"/>
    <property type="match status" value="1"/>
</dbReference>
<reference evidence="6 7" key="1">
    <citation type="submission" date="2019-08" db="EMBL/GenBank/DDBJ databases">
        <authorList>
            <person name="Peeters C."/>
        </authorList>
    </citation>
    <scope>NUCLEOTIDE SEQUENCE [LARGE SCALE GENOMIC DNA]</scope>
    <source>
        <strain evidence="6 7">LMG 31115</strain>
    </source>
</reference>
<name>A0A5E4YAD4_9BURK</name>
<dbReference type="Gene3D" id="3.40.190.10">
    <property type="entry name" value="Periplasmic binding protein-like II"/>
    <property type="match status" value="2"/>
</dbReference>
<gene>
    <name evidence="6" type="ORF">PIN31115_04357</name>
</gene>
<dbReference type="PRINTS" id="PR00039">
    <property type="entry name" value="HTHLYSR"/>
</dbReference>
<evidence type="ECO:0000256" key="2">
    <source>
        <dbReference type="ARBA" id="ARBA00023015"/>
    </source>
</evidence>
<dbReference type="SUPFAM" id="SSF53850">
    <property type="entry name" value="Periplasmic binding protein-like II"/>
    <property type="match status" value="1"/>
</dbReference>
<dbReference type="EMBL" id="CABPSI010000005">
    <property type="protein sequence ID" value="VVE45412.1"/>
    <property type="molecule type" value="Genomic_DNA"/>
</dbReference>
<keyword evidence="3" id="KW-0238">DNA-binding</keyword>
<dbReference type="RefSeq" id="WP_150685858.1">
    <property type="nucleotide sequence ID" value="NZ_CABPSI010000005.1"/>
</dbReference>
<dbReference type="GO" id="GO:0003700">
    <property type="term" value="F:DNA-binding transcription factor activity"/>
    <property type="evidence" value="ECO:0007669"/>
    <property type="project" value="InterPro"/>
</dbReference>
<comment type="similarity">
    <text evidence="1">Belongs to the LysR transcriptional regulatory family.</text>
</comment>
<evidence type="ECO:0000256" key="3">
    <source>
        <dbReference type="ARBA" id="ARBA00023125"/>
    </source>
</evidence>
<dbReference type="AlphaFoldDB" id="A0A5E4YAD4"/>
<evidence type="ECO:0000313" key="6">
    <source>
        <dbReference type="EMBL" id="VVE45412.1"/>
    </source>
</evidence>
<keyword evidence="4" id="KW-0804">Transcription</keyword>
<dbReference type="PANTHER" id="PTHR30118:SF15">
    <property type="entry name" value="TRANSCRIPTIONAL REGULATORY PROTEIN"/>
    <property type="match status" value="1"/>
</dbReference>
<dbReference type="Pfam" id="PF00126">
    <property type="entry name" value="HTH_1"/>
    <property type="match status" value="1"/>
</dbReference>
<dbReference type="CDD" id="cd08459">
    <property type="entry name" value="PBP2_DntR_NahR_LinR_like"/>
    <property type="match status" value="1"/>
</dbReference>
<dbReference type="InterPro" id="IPR036390">
    <property type="entry name" value="WH_DNA-bd_sf"/>
</dbReference>
<dbReference type="Gene3D" id="1.10.10.10">
    <property type="entry name" value="Winged helix-like DNA-binding domain superfamily/Winged helix DNA-binding domain"/>
    <property type="match status" value="1"/>
</dbReference>
<protein>
    <submittedName>
        <fullName evidence="6">LysR family transcriptional regulator</fullName>
    </submittedName>
</protein>
<dbReference type="SUPFAM" id="SSF46785">
    <property type="entry name" value="Winged helix' DNA-binding domain"/>
    <property type="match status" value="1"/>
</dbReference>
<dbReference type="InterPro" id="IPR005119">
    <property type="entry name" value="LysR_subst-bd"/>
</dbReference>
<dbReference type="Pfam" id="PF03466">
    <property type="entry name" value="LysR_substrate"/>
    <property type="match status" value="1"/>
</dbReference>
<evidence type="ECO:0000256" key="4">
    <source>
        <dbReference type="ARBA" id="ARBA00023163"/>
    </source>
</evidence>
<keyword evidence="2" id="KW-0805">Transcription regulation</keyword>
<organism evidence="6 7">
    <name type="scientific">Pandoraea iniqua</name>
    <dbReference type="NCBI Taxonomy" id="2508288"/>
    <lineage>
        <taxon>Bacteria</taxon>
        <taxon>Pseudomonadati</taxon>
        <taxon>Pseudomonadota</taxon>
        <taxon>Betaproteobacteria</taxon>
        <taxon>Burkholderiales</taxon>
        <taxon>Burkholderiaceae</taxon>
        <taxon>Pandoraea</taxon>
    </lineage>
</organism>
<sequence>MDLHTVDLNLLVVFQHLYNARRVSRVAEAMGVTQPAVSNALARLRKLFNDELFIRTSRGMLPTPMATELAEPVAAALDALHGVFNRQVAFDPATSQKAFQIAMTDIGEVHFLPRLMHALGEQAPGITVSTVRNTAINLQEEMAAGQVDLAVGHLPDLTSGFFQRRLFRQKYVCMFRPGHPLDRPDGSKAAALSREDFERAEQVVVVAAGTGHGQVDEFMARAHVHRNIRLRVPHFVALADILHATDLVATVTEKFAQRSAQHFGLRYVEHPIDVPDIQINLFWHARFHQEPASQWMRTLLFELFSE</sequence>
<dbReference type="InterPro" id="IPR050389">
    <property type="entry name" value="LysR-type_TF"/>
</dbReference>
<dbReference type="Proteomes" id="UP000333828">
    <property type="component" value="Unassembled WGS sequence"/>
</dbReference>